<dbReference type="InterPro" id="IPR022006">
    <property type="entry name" value="INCENP_N"/>
</dbReference>
<evidence type="ECO:0000256" key="14">
    <source>
        <dbReference type="ARBA" id="ARBA00023306"/>
    </source>
</evidence>
<dbReference type="PANTHER" id="PTHR13142:SF3">
    <property type="entry name" value="INNER CENTROMERE PROTEIN ARK-BINDING DOMAIN-CONTAINING PROTEIN"/>
    <property type="match status" value="1"/>
</dbReference>
<feature type="region of interest" description="Disordered" evidence="16">
    <location>
        <begin position="236"/>
        <end position="314"/>
    </location>
</feature>
<feature type="compositionally biased region" description="Polar residues" evidence="16">
    <location>
        <begin position="280"/>
        <end position="291"/>
    </location>
</feature>
<dbReference type="Pfam" id="PF03941">
    <property type="entry name" value="INCENP_ARK-bind"/>
    <property type="match status" value="1"/>
</dbReference>
<reference evidence="20" key="1">
    <citation type="submission" date="2025-08" db="UniProtKB">
        <authorList>
            <consortium name="RefSeq"/>
        </authorList>
    </citation>
    <scope>IDENTIFICATION</scope>
    <source>
        <tissue evidence="20">Blood</tissue>
    </source>
</reference>
<keyword evidence="10" id="KW-0498">Mitosis</keyword>
<feature type="compositionally biased region" description="Basic and acidic residues" evidence="16">
    <location>
        <begin position="528"/>
        <end position="558"/>
    </location>
</feature>
<evidence type="ECO:0000256" key="9">
    <source>
        <dbReference type="ARBA" id="ARBA00022701"/>
    </source>
</evidence>
<feature type="domain" description="Chromosome passenger complex (CPC) protein INCENP N-terminal" evidence="18">
    <location>
        <begin position="31"/>
        <end position="64"/>
    </location>
</feature>
<evidence type="ECO:0000256" key="8">
    <source>
        <dbReference type="ARBA" id="ARBA00022618"/>
    </source>
</evidence>
<feature type="compositionally biased region" description="Basic residues" evidence="16">
    <location>
        <begin position="293"/>
        <end position="304"/>
    </location>
</feature>
<dbReference type="GeneID" id="117667014"/>
<dbReference type="Proteomes" id="UP001652622">
    <property type="component" value="Unplaced"/>
</dbReference>
<evidence type="ECO:0000256" key="10">
    <source>
        <dbReference type="ARBA" id="ARBA00022776"/>
    </source>
</evidence>
<dbReference type="Pfam" id="PF12178">
    <property type="entry name" value="INCENP_N"/>
    <property type="match status" value="1"/>
</dbReference>
<keyword evidence="19" id="KW-1185">Reference proteome</keyword>
<gene>
    <name evidence="20" type="primary">LOC117667014</name>
</gene>
<evidence type="ECO:0000313" key="19">
    <source>
        <dbReference type="Proteomes" id="UP001652622"/>
    </source>
</evidence>
<evidence type="ECO:0000256" key="12">
    <source>
        <dbReference type="ARBA" id="ARBA00023212"/>
    </source>
</evidence>
<feature type="compositionally biased region" description="Polar residues" evidence="16">
    <location>
        <begin position="468"/>
        <end position="478"/>
    </location>
</feature>
<comment type="similarity">
    <text evidence="5">Belongs to the INCENP family.</text>
</comment>
<evidence type="ECO:0000256" key="11">
    <source>
        <dbReference type="ARBA" id="ARBA00022838"/>
    </source>
</evidence>
<comment type="subcellular location">
    <subcellularLocation>
        <location evidence="4">Chromosome</location>
        <location evidence="4">Centromere</location>
        <location evidence="4">Kinetochore</location>
    </subcellularLocation>
    <subcellularLocation>
        <location evidence="2">Cytoplasm</location>
        <location evidence="2">Cytoskeleton</location>
        <location evidence="2">Spindle</location>
    </subcellularLocation>
    <subcellularLocation>
        <location evidence="3">Midbody</location>
    </subcellularLocation>
    <subcellularLocation>
        <location evidence="1">Nucleus</location>
    </subcellularLocation>
</comment>
<evidence type="ECO:0000256" key="5">
    <source>
        <dbReference type="ARBA" id="ARBA00010042"/>
    </source>
</evidence>
<feature type="domain" description="Inner centromere protein ARK-binding" evidence="17">
    <location>
        <begin position="762"/>
        <end position="818"/>
    </location>
</feature>
<keyword evidence="6" id="KW-0158">Chromosome</keyword>
<feature type="region of interest" description="Disordered" evidence="16">
    <location>
        <begin position="142"/>
        <end position="162"/>
    </location>
</feature>
<evidence type="ECO:0000256" key="6">
    <source>
        <dbReference type="ARBA" id="ARBA00022454"/>
    </source>
</evidence>
<dbReference type="Gene3D" id="1.20.5.3600">
    <property type="match status" value="1"/>
</dbReference>
<keyword evidence="9" id="KW-0493">Microtubule</keyword>
<dbReference type="Gene3D" id="6.10.250.2990">
    <property type="match status" value="1"/>
</dbReference>
<evidence type="ECO:0000259" key="18">
    <source>
        <dbReference type="Pfam" id="PF12178"/>
    </source>
</evidence>
<evidence type="ECO:0000256" key="1">
    <source>
        <dbReference type="ARBA" id="ARBA00004123"/>
    </source>
</evidence>
<feature type="compositionally biased region" description="Basic and acidic residues" evidence="16">
    <location>
        <begin position="638"/>
        <end position="651"/>
    </location>
</feature>
<accession>A0ABM3Z5W1</accession>
<keyword evidence="11" id="KW-0995">Kinetochore</keyword>
<evidence type="ECO:0000256" key="3">
    <source>
        <dbReference type="ARBA" id="ARBA00004214"/>
    </source>
</evidence>
<keyword evidence="13" id="KW-0539">Nucleus</keyword>
<keyword evidence="15" id="KW-0137">Centromere</keyword>
<evidence type="ECO:0000256" key="15">
    <source>
        <dbReference type="ARBA" id="ARBA00023328"/>
    </source>
</evidence>
<organism evidence="19 20">
    <name type="scientific">Pantherophis guttatus</name>
    <name type="common">Corn snake</name>
    <name type="synonym">Elaphe guttata</name>
    <dbReference type="NCBI Taxonomy" id="94885"/>
    <lineage>
        <taxon>Eukaryota</taxon>
        <taxon>Metazoa</taxon>
        <taxon>Chordata</taxon>
        <taxon>Craniata</taxon>
        <taxon>Vertebrata</taxon>
        <taxon>Euteleostomi</taxon>
        <taxon>Lepidosauria</taxon>
        <taxon>Squamata</taxon>
        <taxon>Bifurcata</taxon>
        <taxon>Unidentata</taxon>
        <taxon>Episquamata</taxon>
        <taxon>Toxicofera</taxon>
        <taxon>Serpentes</taxon>
        <taxon>Colubroidea</taxon>
        <taxon>Colubridae</taxon>
        <taxon>Colubrinae</taxon>
        <taxon>Pantherophis</taxon>
    </lineage>
</organism>
<evidence type="ECO:0000256" key="13">
    <source>
        <dbReference type="ARBA" id="ARBA00023242"/>
    </source>
</evidence>
<feature type="region of interest" description="Disordered" evidence="16">
    <location>
        <begin position="457"/>
        <end position="489"/>
    </location>
</feature>
<evidence type="ECO:0000313" key="20">
    <source>
        <dbReference type="RefSeq" id="XP_060543763.1"/>
    </source>
</evidence>
<sequence>MVSSGSASARPHYAGGALCVWLSIMAEARQPIHLLDVCNQKFSEFLFNAEHKCLVWLREIEEEAMKIFDSNNFSAEPELMPKTPSQKKYRKKKRSSLFKDENKELIRKRLSKGHGSVKTESFQKLSPRRVLNNLNVGDAKSLPDIMTNSSKGSSKVQSDKIARDPVGESLVPGCCKNGEVEEKRNEVMNGIPELFIVHSDNHLADISRITEIPTMSDSPAMVVPDITDPIKAEKNGIKSRLPSTTTLKESLNGKHTPGKEIPPQELVNNLDPEGELSQGLKESSAASTGSLSGHRHLSRPHKTPRISLVEKYSLSSKRKSTIRKSISRTIARKQAVQDSSSASSRVSCHSSTEVFLNDENHKLGPLTQNAELGEPLNSLQKEPCTLDAPSLVVSTPMHNPTQFERHQDKTCSKDRLETTITDSHISNFEDLPRNNSPHEQMQNIRKQSYRQAVEDLPAPSCTEDKNPSPFSHTTTSISAKKMLPMSGPSKIIRPFKNFFQTMQKNQLLKSPGSSGNKVPKHSTPCRSATKEKERQRLESLRKKQEAEQQRKQKVEEEKRRRLEEIKLKREERLRKALQARERVEQMEEEKKKRMEQKFSHLDERNDKMREEKTAEEKAKKKISIKSEVRKSKFPQMEEGPKLQEHPEKWRTVGEIKKMLEINSTRQEKGHQRHQDKEKLVKIQELTVVKEEEENVKEEKNPASLAQLQQDKTAVQVENAPAACGWLNITAQKSYSRTSNRVDAQGLKDTKSLKVNLNDYGMDLNSDDSTDDESQPRKPIPLWANGVQLNEAVTYQYYNPPDINRLFGHILSPKLEDIFYKSKPRYFKRTSSAVWQSPPLPGSKPALRMSNSMKKY</sequence>
<feature type="region of interest" description="Disordered" evidence="16">
    <location>
        <begin position="507"/>
        <end position="558"/>
    </location>
</feature>
<feature type="region of interest" description="Disordered" evidence="16">
    <location>
        <begin position="585"/>
        <end position="651"/>
    </location>
</feature>
<feature type="compositionally biased region" description="Polar residues" evidence="16">
    <location>
        <begin position="507"/>
        <end position="516"/>
    </location>
</feature>
<dbReference type="PANTHER" id="PTHR13142">
    <property type="entry name" value="INNER CENTROMERE PROTEIN"/>
    <property type="match status" value="1"/>
</dbReference>
<keyword evidence="12" id="KW-0206">Cytoskeleton</keyword>
<name>A0ABM3Z5W1_PANGU</name>
<keyword evidence="7" id="KW-0963">Cytoplasm</keyword>
<evidence type="ECO:0000256" key="7">
    <source>
        <dbReference type="ARBA" id="ARBA00022490"/>
    </source>
</evidence>
<evidence type="ECO:0000256" key="16">
    <source>
        <dbReference type="SAM" id="MobiDB-lite"/>
    </source>
</evidence>
<evidence type="ECO:0000256" key="4">
    <source>
        <dbReference type="ARBA" id="ARBA00004629"/>
    </source>
</evidence>
<evidence type="ECO:0000259" key="17">
    <source>
        <dbReference type="Pfam" id="PF03941"/>
    </source>
</evidence>
<proteinExistence type="inferred from homology"/>
<dbReference type="RefSeq" id="XP_060543763.1">
    <property type="nucleotide sequence ID" value="XM_060687780.1"/>
</dbReference>
<evidence type="ECO:0000256" key="2">
    <source>
        <dbReference type="ARBA" id="ARBA00004186"/>
    </source>
</evidence>
<keyword evidence="8" id="KW-0132">Cell division</keyword>
<protein>
    <submittedName>
        <fullName evidence="20">Inner centromere protein-like isoform X1</fullName>
    </submittedName>
</protein>
<feature type="compositionally biased region" description="Basic and acidic residues" evidence="16">
    <location>
        <begin position="585"/>
        <end position="630"/>
    </location>
</feature>
<dbReference type="InterPro" id="IPR005635">
    <property type="entry name" value="Inner_centromere_prot_ARK-bd"/>
</dbReference>
<feature type="compositionally biased region" description="Polar residues" evidence="16">
    <location>
        <begin position="146"/>
        <end position="156"/>
    </location>
</feature>
<keyword evidence="14" id="KW-0131">Cell cycle</keyword>